<organism evidence="4 5">
    <name type="scientific">Phytoactinopolyspora mesophila</name>
    <dbReference type="NCBI Taxonomy" id="2650750"/>
    <lineage>
        <taxon>Bacteria</taxon>
        <taxon>Bacillati</taxon>
        <taxon>Actinomycetota</taxon>
        <taxon>Actinomycetes</taxon>
        <taxon>Jiangellales</taxon>
        <taxon>Jiangellaceae</taxon>
        <taxon>Phytoactinopolyspora</taxon>
    </lineage>
</organism>
<proteinExistence type="predicted"/>
<sequence length="238" mass="26082">MERETEPKRRGARRAAPRRGPVGMVVGFFGELLMTAGVVVLLFVVYVLWGTGLQTAAAQNDLRGELSFDVDSSETDGEALAPDDIDIGEAYGVIRIPRFGEDWEWVMVQGVEDEDLKNGPGHYPNSANPGELGNFAVAAHRSGHGEPFAKFPELHVGDIIEVVMADGTYVYEIDDAPNGDPDGNKIEIQDTWVVDPVPGEPRSTEPTERRITLTTCWPRFGSSHRMFATGVLISEEAR</sequence>
<evidence type="ECO:0000256" key="2">
    <source>
        <dbReference type="PIRSR" id="PIRSR605754-1"/>
    </source>
</evidence>
<keyword evidence="3" id="KW-1133">Transmembrane helix</keyword>
<dbReference type="NCBIfam" id="NF033747">
    <property type="entry name" value="class_E_sortase"/>
    <property type="match status" value="1"/>
</dbReference>
<evidence type="ECO:0000313" key="4">
    <source>
        <dbReference type="EMBL" id="NDL60687.1"/>
    </source>
</evidence>
<feature type="active site" description="Acyl-thioester intermediate" evidence="2">
    <location>
        <position position="216"/>
    </location>
</feature>
<keyword evidence="1" id="KW-0378">Hydrolase</keyword>
<dbReference type="GO" id="GO:0016787">
    <property type="term" value="F:hydrolase activity"/>
    <property type="evidence" value="ECO:0007669"/>
    <property type="project" value="UniProtKB-KW"/>
</dbReference>
<dbReference type="EMBL" id="WLZY01000013">
    <property type="protein sequence ID" value="NDL60687.1"/>
    <property type="molecule type" value="Genomic_DNA"/>
</dbReference>
<gene>
    <name evidence="4" type="ORF">F7O44_26780</name>
</gene>
<dbReference type="InterPro" id="IPR005754">
    <property type="entry name" value="Sortase"/>
</dbReference>
<keyword evidence="3" id="KW-0472">Membrane</keyword>
<keyword evidence="5" id="KW-1185">Reference proteome</keyword>
<dbReference type="SUPFAM" id="SSF63817">
    <property type="entry name" value="Sortase"/>
    <property type="match status" value="1"/>
</dbReference>
<evidence type="ECO:0000256" key="1">
    <source>
        <dbReference type="ARBA" id="ARBA00022801"/>
    </source>
</evidence>
<comment type="caution">
    <text evidence="4">The sequence shown here is derived from an EMBL/GenBank/DDBJ whole genome shotgun (WGS) entry which is preliminary data.</text>
</comment>
<evidence type="ECO:0000313" key="5">
    <source>
        <dbReference type="Proteomes" id="UP000460435"/>
    </source>
</evidence>
<dbReference type="Pfam" id="PF04203">
    <property type="entry name" value="Sortase"/>
    <property type="match status" value="1"/>
</dbReference>
<evidence type="ECO:0000256" key="3">
    <source>
        <dbReference type="SAM" id="Phobius"/>
    </source>
</evidence>
<dbReference type="InterPro" id="IPR023365">
    <property type="entry name" value="Sortase_dom-sf"/>
</dbReference>
<accession>A0A7K3MCD0</accession>
<protein>
    <submittedName>
        <fullName evidence="4">Class E sortase</fullName>
    </submittedName>
</protein>
<dbReference type="RefSeq" id="WP_162453391.1">
    <property type="nucleotide sequence ID" value="NZ_WLZY01000013.1"/>
</dbReference>
<dbReference type="Proteomes" id="UP000460435">
    <property type="component" value="Unassembled WGS sequence"/>
</dbReference>
<dbReference type="InterPro" id="IPR053465">
    <property type="entry name" value="Sortase_Class_E"/>
</dbReference>
<dbReference type="InterPro" id="IPR042003">
    <property type="entry name" value="Sortase_E"/>
</dbReference>
<dbReference type="AlphaFoldDB" id="A0A7K3MCD0"/>
<dbReference type="CDD" id="cd05830">
    <property type="entry name" value="Sortase_E"/>
    <property type="match status" value="1"/>
</dbReference>
<feature type="active site" description="Proton donor/acceptor" evidence="2">
    <location>
        <position position="140"/>
    </location>
</feature>
<dbReference type="Gene3D" id="2.40.260.10">
    <property type="entry name" value="Sortase"/>
    <property type="match status" value="1"/>
</dbReference>
<name>A0A7K3MCD0_9ACTN</name>
<reference evidence="4 5" key="1">
    <citation type="submission" date="2019-11" db="EMBL/GenBank/DDBJ databases">
        <authorList>
            <person name="Li X.-J."/>
            <person name="Feng X.-M."/>
        </authorList>
    </citation>
    <scope>NUCLEOTIDE SEQUENCE [LARGE SCALE GENOMIC DNA]</scope>
    <source>
        <strain evidence="4 5">XMNu-373</strain>
    </source>
</reference>
<feature type="transmembrane region" description="Helical" evidence="3">
    <location>
        <begin position="21"/>
        <end position="49"/>
    </location>
</feature>
<keyword evidence="3" id="KW-0812">Transmembrane</keyword>